<protein>
    <submittedName>
        <fullName evidence="1">Uncharacterized protein</fullName>
    </submittedName>
</protein>
<dbReference type="RefSeq" id="WP_165396861.1">
    <property type="nucleotide sequence ID" value="NZ_SGWV01000012.1"/>
</dbReference>
<comment type="caution">
    <text evidence="1">The sequence shown here is derived from an EMBL/GenBank/DDBJ whole genome shotgun (WGS) entry which is preliminary data.</text>
</comment>
<dbReference type="AlphaFoldDB" id="A0A4Q7LBH2"/>
<dbReference type="Proteomes" id="UP000293433">
    <property type="component" value="Unassembled WGS sequence"/>
</dbReference>
<proteinExistence type="predicted"/>
<dbReference type="EMBL" id="SGWV01000012">
    <property type="protein sequence ID" value="RZS47495.1"/>
    <property type="molecule type" value="Genomic_DNA"/>
</dbReference>
<keyword evidence="2" id="KW-1185">Reference proteome</keyword>
<organism evidence="1 2">
    <name type="scientific">Sphaerotilus mobilis</name>
    <dbReference type="NCBI Taxonomy" id="47994"/>
    <lineage>
        <taxon>Bacteria</taxon>
        <taxon>Pseudomonadati</taxon>
        <taxon>Pseudomonadota</taxon>
        <taxon>Betaproteobacteria</taxon>
        <taxon>Burkholderiales</taxon>
        <taxon>Sphaerotilaceae</taxon>
        <taxon>Sphaerotilus</taxon>
    </lineage>
</organism>
<reference evidence="1 2" key="1">
    <citation type="submission" date="2019-02" db="EMBL/GenBank/DDBJ databases">
        <title>Genomic Encyclopedia of Type Strains, Phase IV (KMG-IV): sequencing the most valuable type-strain genomes for metagenomic binning, comparative biology and taxonomic classification.</title>
        <authorList>
            <person name="Goeker M."/>
        </authorList>
    </citation>
    <scope>NUCLEOTIDE SEQUENCE [LARGE SCALE GENOMIC DNA]</scope>
    <source>
        <strain evidence="1 2">DSM 10617</strain>
    </source>
</reference>
<accession>A0A4Q7LBH2</accession>
<evidence type="ECO:0000313" key="2">
    <source>
        <dbReference type="Proteomes" id="UP000293433"/>
    </source>
</evidence>
<sequence length="194" mass="21748">MASKPLLQKLADNPAFIEVRQSLSELNDALFKIQTRKSEIEMILASKQPAPSNEPSVHDAMNYAATGKLQVPTVFSGDLLDELATLRVHERSLRQAIERQTARAQQVEGEHRACVVKELSPAHKALMRRYLDALIALDAIVEEEAAMFRQVEATGVEARFNETAYSRLMGRVNDNSGSHLFYRVRDIKAYIGPQ</sequence>
<gene>
    <name evidence="1" type="ORF">EV685_3700</name>
</gene>
<evidence type="ECO:0000313" key="1">
    <source>
        <dbReference type="EMBL" id="RZS47495.1"/>
    </source>
</evidence>
<name>A0A4Q7LBH2_9BURK</name>